<evidence type="ECO:0000313" key="2">
    <source>
        <dbReference type="Proteomes" id="UP001172386"/>
    </source>
</evidence>
<organism evidence="1 2">
    <name type="scientific">Neophaeococcomyces mojaviensis</name>
    <dbReference type="NCBI Taxonomy" id="3383035"/>
    <lineage>
        <taxon>Eukaryota</taxon>
        <taxon>Fungi</taxon>
        <taxon>Dikarya</taxon>
        <taxon>Ascomycota</taxon>
        <taxon>Pezizomycotina</taxon>
        <taxon>Eurotiomycetes</taxon>
        <taxon>Chaetothyriomycetidae</taxon>
        <taxon>Chaetothyriales</taxon>
        <taxon>Chaetothyriales incertae sedis</taxon>
        <taxon>Neophaeococcomyces</taxon>
    </lineage>
</organism>
<accession>A0ACC3AJK2</accession>
<evidence type="ECO:0000313" key="1">
    <source>
        <dbReference type="EMBL" id="KAJ9663660.1"/>
    </source>
</evidence>
<keyword evidence="2" id="KW-1185">Reference proteome</keyword>
<comment type="caution">
    <text evidence="1">The sequence shown here is derived from an EMBL/GenBank/DDBJ whole genome shotgun (WGS) entry which is preliminary data.</text>
</comment>
<name>A0ACC3AJK2_9EURO</name>
<protein>
    <submittedName>
        <fullName evidence="1">Uncharacterized protein</fullName>
    </submittedName>
</protein>
<gene>
    <name evidence="1" type="ORF">H2198_000672</name>
</gene>
<proteinExistence type="predicted"/>
<reference evidence="1" key="1">
    <citation type="submission" date="2022-10" db="EMBL/GenBank/DDBJ databases">
        <title>Culturing micro-colonial fungi from biological soil crusts in the Mojave desert and describing Neophaeococcomyces mojavensis, and introducing the new genera and species Taxawa tesnikishii.</title>
        <authorList>
            <person name="Kurbessoian T."/>
            <person name="Stajich J.E."/>
        </authorList>
    </citation>
    <scope>NUCLEOTIDE SEQUENCE</scope>
    <source>
        <strain evidence="1">JES_112</strain>
    </source>
</reference>
<sequence length="862" mass="99578">MENNEEPVLQSVGRSIKVDDQELRATTAATSSPLPRPYSQGDQRFYISGNARVHLGDNYMHATNSTESELQQKLLTRLSFPQMRERREQISNAYPATYRWMLQPLAGDDHQWKCFRTWLDESLDNHGMYWIHGKPGSGKSTIMKFLDDNLTVRNHMALWANGQPVIKARYYFWNAGTMLQKSLEGLYRYVLVQILEQRPDMVDYVISVCQWIDTNNYSIEWSKSELRQVLFTVVQTLSINSKLLFMVDGLDECEGIDEEQEELIDVLTTLSRFDNIKVCFSSRPWNVFRDAFDQCPQLQLEDLTSTDIETYVVSRLQTSRRWRFFENTHRKEADNLITDIISRVQGVFLWACLVVRDMVKDLQDGDSLEQLQRKLHHIPEGLNDYFHRIMESIEPSHRREASIMLQLALHQEKQFVSVFSFSLVDTFFITERYENFVVRPGFNVNCLDLKDERALCFRIDSALRKLVSRCKGLLECIVDGEDKKFSDDIHTRFSLSDDNWQRKEHASSIHTTFGSYIDWLTRIFNITIELLHRSLRDFLLLPTTQAILHQYTGGQQFDARLYLSSTRLIQFMALTSLGYNGDLAVGLASHLLSALSVNRLSNDSAMMAGIIQNNMEQLAASFKAVNAWYINNSLQCWHEEQSNFLSLSIDFRLTSYVLNSMSPQSIRSKIGRPILDYILRPRFTYLLFKIGNRWPDLELLNAALACGSDPNECITSDGPSIWALYLCYLVDLFRGPANSGANDELQSYYLQALRALVKAGAEPIVPLRWLSSPKDPRMLEGKLNTDQDETQSNEPLLYSKWPPTPVIPLEYEVETEDDLFEVSKLVRCIHWHSSIDIEPLVLELQSKESRTLKSKAQHPDVT</sequence>
<dbReference type="EMBL" id="JAPDRQ010000007">
    <property type="protein sequence ID" value="KAJ9663660.1"/>
    <property type="molecule type" value="Genomic_DNA"/>
</dbReference>
<dbReference type="Proteomes" id="UP001172386">
    <property type="component" value="Unassembled WGS sequence"/>
</dbReference>